<organism evidence="2 3">
    <name type="scientific">Bradyrhizobium jicamae</name>
    <dbReference type="NCBI Taxonomy" id="280332"/>
    <lineage>
        <taxon>Bacteria</taxon>
        <taxon>Pseudomonadati</taxon>
        <taxon>Pseudomonadota</taxon>
        <taxon>Alphaproteobacteria</taxon>
        <taxon>Hyphomicrobiales</taxon>
        <taxon>Nitrobacteraceae</taxon>
        <taxon>Bradyrhizobium</taxon>
    </lineage>
</organism>
<evidence type="ECO:0000256" key="1">
    <source>
        <dbReference type="SAM" id="MobiDB-lite"/>
    </source>
</evidence>
<gene>
    <name evidence="2" type="ORF">JQ615_19275</name>
</gene>
<dbReference type="RefSeq" id="WP_212493383.1">
    <property type="nucleotide sequence ID" value="NZ_JAFCJH010000019.1"/>
</dbReference>
<comment type="caution">
    <text evidence="2">The sequence shown here is derived from an EMBL/GenBank/DDBJ whole genome shotgun (WGS) entry which is preliminary data.</text>
</comment>
<sequence>MAWRLDLENATENFSDFVAQSSAFQHRALSQVSVDRDRRASNSRWLWEHTASAPVYTSTPMNTIAIIRARDGTYVVTLNDDVVAVELTKAAAWRAAEGLVMSDTEDAHQNPTTAQEWPVYFRH</sequence>
<dbReference type="EMBL" id="JAFCJH010000019">
    <property type="protein sequence ID" value="MBR0797534.1"/>
    <property type="molecule type" value="Genomic_DNA"/>
</dbReference>
<name>A0ABS5FL71_9BRAD</name>
<dbReference type="Proteomes" id="UP001315278">
    <property type="component" value="Unassembled WGS sequence"/>
</dbReference>
<reference evidence="3" key="1">
    <citation type="journal article" date="2021" name="ISME J.">
        <title>Evolutionary origin and ecological implication of a unique nif island in free-living Bradyrhizobium lineages.</title>
        <authorList>
            <person name="Tao J."/>
        </authorList>
    </citation>
    <scope>NUCLEOTIDE SEQUENCE [LARGE SCALE GENOMIC DNA]</scope>
    <source>
        <strain evidence="3">SZCCT0434</strain>
    </source>
</reference>
<evidence type="ECO:0000313" key="2">
    <source>
        <dbReference type="EMBL" id="MBR0797534.1"/>
    </source>
</evidence>
<keyword evidence="3" id="KW-1185">Reference proteome</keyword>
<protein>
    <submittedName>
        <fullName evidence="2">Uncharacterized protein</fullName>
    </submittedName>
</protein>
<proteinExistence type="predicted"/>
<evidence type="ECO:0000313" key="3">
    <source>
        <dbReference type="Proteomes" id="UP001315278"/>
    </source>
</evidence>
<accession>A0ABS5FL71</accession>
<feature type="region of interest" description="Disordered" evidence="1">
    <location>
        <begin position="104"/>
        <end position="123"/>
    </location>
</feature>